<feature type="compositionally biased region" description="Basic residues" evidence="10">
    <location>
        <begin position="1830"/>
        <end position="1839"/>
    </location>
</feature>
<keyword evidence="2" id="KW-0597">Phosphoprotein</keyword>
<evidence type="ECO:0000256" key="6">
    <source>
        <dbReference type="ARBA" id="ARBA00023125"/>
    </source>
</evidence>
<keyword evidence="4" id="KW-0156">Chromatin regulator</keyword>
<comment type="caution">
    <text evidence="12">The sequence shown here is derived from an EMBL/GenBank/DDBJ whole genome shotgun (WGS) entry which is preliminary data.</text>
</comment>
<evidence type="ECO:0000313" key="12">
    <source>
        <dbReference type="EMBL" id="KAH0566578.1"/>
    </source>
</evidence>
<dbReference type="FunFam" id="2.30.30.140:FF:000009">
    <property type="entry name" value="AT-rich interactive domain-containing protein 4B"/>
    <property type="match status" value="1"/>
</dbReference>
<feature type="compositionally biased region" description="Pro residues" evidence="10">
    <location>
        <begin position="1879"/>
        <end position="1891"/>
    </location>
</feature>
<name>A0AAV7J4V3_COTGL</name>
<keyword evidence="13" id="KW-1185">Reference proteome</keyword>
<feature type="region of interest" description="Disordered" evidence="10">
    <location>
        <begin position="119"/>
        <end position="176"/>
    </location>
</feature>
<feature type="compositionally biased region" description="Low complexity" evidence="10">
    <location>
        <begin position="762"/>
        <end position="776"/>
    </location>
</feature>
<feature type="compositionally biased region" description="Basic and acidic residues" evidence="10">
    <location>
        <begin position="439"/>
        <end position="464"/>
    </location>
</feature>
<feature type="region of interest" description="Disordered" evidence="10">
    <location>
        <begin position="1424"/>
        <end position="1453"/>
    </location>
</feature>
<feature type="compositionally biased region" description="Acidic residues" evidence="10">
    <location>
        <begin position="290"/>
        <end position="303"/>
    </location>
</feature>
<dbReference type="SUPFAM" id="SSF63748">
    <property type="entry name" value="Tudor/PWWP/MBT"/>
    <property type="match status" value="1"/>
</dbReference>
<dbReference type="GO" id="GO:0006325">
    <property type="term" value="P:chromatin organization"/>
    <property type="evidence" value="ECO:0007669"/>
    <property type="project" value="UniProtKB-KW"/>
</dbReference>
<keyword evidence="1" id="KW-1017">Isopeptide bond</keyword>
<dbReference type="GO" id="GO:0006357">
    <property type="term" value="P:regulation of transcription by RNA polymerase II"/>
    <property type="evidence" value="ECO:0007669"/>
    <property type="project" value="TreeGrafter"/>
</dbReference>
<feature type="compositionally biased region" description="Acidic residues" evidence="10">
    <location>
        <begin position="878"/>
        <end position="890"/>
    </location>
</feature>
<feature type="compositionally biased region" description="Polar residues" evidence="10">
    <location>
        <begin position="1918"/>
        <end position="1929"/>
    </location>
</feature>
<feature type="compositionally biased region" description="Basic and acidic residues" evidence="10">
    <location>
        <begin position="997"/>
        <end position="1068"/>
    </location>
</feature>
<feature type="compositionally biased region" description="Basic and acidic residues" evidence="10">
    <location>
        <begin position="589"/>
        <end position="630"/>
    </location>
</feature>
<feature type="region of interest" description="Disordered" evidence="10">
    <location>
        <begin position="1740"/>
        <end position="1762"/>
    </location>
</feature>
<evidence type="ECO:0000259" key="11">
    <source>
        <dbReference type="PROSITE" id="PS51011"/>
    </source>
</evidence>
<feature type="compositionally biased region" description="Polar residues" evidence="10">
    <location>
        <begin position="1295"/>
        <end position="1310"/>
    </location>
</feature>
<feature type="compositionally biased region" description="Basic and acidic residues" evidence="10">
    <location>
        <begin position="891"/>
        <end position="922"/>
    </location>
</feature>
<feature type="compositionally biased region" description="Basic and acidic residues" evidence="10">
    <location>
        <begin position="1429"/>
        <end position="1450"/>
    </location>
</feature>
<evidence type="ECO:0000256" key="10">
    <source>
        <dbReference type="SAM" id="MobiDB-lite"/>
    </source>
</evidence>
<dbReference type="EMBL" id="JAHXZJ010000001">
    <property type="protein sequence ID" value="KAH0566578.1"/>
    <property type="molecule type" value="Genomic_DNA"/>
</dbReference>
<feature type="compositionally biased region" description="Basic and acidic residues" evidence="10">
    <location>
        <begin position="653"/>
        <end position="667"/>
    </location>
</feature>
<dbReference type="SMART" id="SM00298">
    <property type="entry name" value="CHROMO"/>
    <property type="match status" value="1"/>
</dbReference>
<feature type="compositionally biased region" description="Basic and acidic residues" evidence="10">
    <location>
        <begin position="473"/>
        <end position="489"/>
    </location>
</feature>
<dbReference type="GO" id="GO:0005634">
    <property type="term" value="C:nucleus"/>
    <property type="evidence" value="ECO:0007669"/>
    <property type="project" value="TreeGrafter"/>
</dbReference>
<evidence type="ECO:0000256" key="8">
    <source>
        <dbReference type="ARBA" id="ARBA00023242"/>
    </source>
</evidence>
<dbReference type="GO" id="GO:0000976">
    <property type="term" value="F:transcription cis-regulatory region binding"/>
    <property type="evidence" value="ECO:0007669"/>
    <property type="project" value="TreeGrafter"/>
</dbReference>
<dbReference type="PROSITE" id="PS51011">
    <property type="entry name" value="ARID"/>
    <property type="match status" value="1"/>
</dbReference>
<accession>A0AAV7J4V3</accession>
<feature type="region of interest" description="Disordered" evidence="10">
    <location>
        <begin position="1213"/>
        <end position="1316"/>
    </location>
</feature>
<feature type="compositionally biased region" description="Basic residues" evidence="10">
    <location>
        <begin position="1749"/>
        <end position="1760"/>
    </location>
</feature>
<evidence type="ECO:0000256" key="9">
    <source>
        <dbReference type="SAM" id="Coils"/>
    </source>
</evidence>
<feature type="compositionally biased region" description="Basic and acidic residues" evidence="10">
    <location>
        <begin position="1617"/>
        <end position="1631"/>
    </location>
</feature>
<keyword evidence="7" id="KW-0804">Transcription</keyword>
<evidence type="ECO:0000256" key="5">
    <source>
        <dbReference type="ARBA" id="ARBA00023015"/>
    </source>
</evidence>
<evidence type="ECO:0000256" key="4">
    <source>
        <dbReference type="ARBA" id="ARBA00022853"/>
    </source>
</evidence>
<dbReference type="Pfam" id="PF01388">
    <property type="entry name" value="ARID"/>
    <property type="match status" value="1"/>
</dbReference>
<dbReference type="InterPro" id="IPR036431">
    <property type="entry name" value="ARID_dom_sf"/>
</dbReference>
<dbReference type="GO" id="GO:0005694">
    <property type="term" value="C:chromosome"/>
    <property type="evidence" value="ECO:0007669"/>
    <property type="project" value="UniProtKB-ARBA"/>
</dbReference>
<dbReference type="CDD" id="cd20389">
    <property type="entry name" value="Tudor_ARID4_rpt1"/>
    <property type="match status" value="1"/>
</dbReference>
<dbReference type="InterPro" id="IPR001606">
    <property type="entry name" value="ARID_dom"/>
</dbReference>
<feature type="compositionally biased region" description="Low complexity" evidence="10">
    <location>
        <begin position="578"/>
        <end position="587"/>
    </location>
</feature>
<dbReference type="SMART" id="SM01014">
    <property type="entry name" value="ARID"/>
    <property type="match status" value="1"/>
</dbReference>
<feature type="region of interest" description="Disordered" evidence="10">
    <location>
        <begin position="1825"/>
        <end position="2099"/>
    </location>
</feature>
<evidence type="ECO:0000256" key="1">
    <source>
        <dbReference type="ARBA" id="ARBA00022499"/>
    </source>
</evidence>
<proteinExistence type="predicted"/>
<dbReference type="PANTHER" id="PTHR13964:SF27">
    <property type="entry name" value="HAT-TRICK, ISOFORM D"/>
    <property type="match status" value="1"/>
</dbReference>
<feature type="compositionally biased region" description="Basic and acidic residues" evidence="10">
    <location>
        <begin position="1091"/>
        <end position="1127"/>
    </location>
</feature>
<feature type="compositionally biased region" description="Basic and acidic residues" evidence="10">
    <location>
        <begin position="1276"/>
        <end position="1292"/>
    </location>
</feature>
<feature type="region of interest" description="Disordered" evidence="10">
    <location>
        <begin position="1617"/>
        <end position="1670"/>
    </location>
</feature>
<feature type="region of interest" description="Disordered" evidence="10">
    <location>
        <begin position="746"/>
        <end position="1172"/>
    </location>
</feature>
<dbReference type="InterPro" id="IPR002999">
    <property type="entry name" value="Tudor"/>
</dbReference>
<dbReference type="SMART" id="SM00333">
    <property type="entry name" value="TUDOR"/>
    <property type="match status" value="1"/>
</dbReference>
<dbReference type="Pfam" id="PF08169">
    <property type="entry name" value="RBB1NT"/>
    <property type="match status" value="1"/>
</dbReference>
<protein>
    <recommendedName>
        <fullName evidence="11">ARID domain-containing protein</fullName>
    </recommendedName>
</protein>
<keyword evidence="9" id="KW-0175">Coiled coil</keyword>
<feature type="compositionally biased region" description="Basic and acidic residues" evidence="10">
    <location>
        <begin position="1498"/>
        <end position="1535"/>
    </location>
</feature>
<feature type="compositionally biased region" description="Basic and acidic residues" evidence="10">
    <location>
        <begin position="1651"/>
        <end position="1670"/>
    </location>
</feature>
<dbReference type="SUPFAM" id="SSF46774">
    <property type="entry name" value="ARID-like"/>
    <property type="match status" value="1"/>
</dbReference>
<dbReference type="CDD" id="cd20390">
    <property type="entry name" value="Tudor_ARID4_rpt2"/>
    <property type="match status" value="1"/>
</dbReference>
<feature type="compositionally biased region" description="Polar residues" evidence="10">
    <location>
        <begin position="1255"/>
        <end position="1272"/>
    </location>
</feature>
<dbReference type="InterPro" id="IPR012603">
    <property type="entry name" value="ARID4A/B_PWWP"/>
</dbReference>
<feature type="domain" description="ARID" evidence="11">
    <location>
        <begin position="304"/>
        <end position="397"/>
    </location>
</feature>
<feature type="coiled-coil region" evidence="9">
    <location>
        <begin position="2119"/>
        <end position="2160"/>
    </location>
</feature>
<feature type="region of interest" description="Disordered" evidence="10">
    <location>
        <begin position="275"/>
        <end position="305"/>
    </location>
</feature>
<feature type="compositionally biased region" description="Low complexity" evidence="10">
    <location>
        <begin position="2043"/>
        <end position="2085"/>
    </location>
</feature>
<gene>
    <name evidence="12" type="ORF">KQX54_001911</name>
</gene>
<feature type="compositionally biased region" description="Polar residues" evidence="10">
    <location>
        <begin position="1973"/>
        <end position="1983"/>
    </location>
</feature>
<feature type="compositionally biased region" description="Polar residues" evidence="10">
    <location>
        <begin position="2086"/>
        <end position="2097"/>
    </location>
</feature>
<feature type="region of interest" description="Disordered" evidence="10">
    <location>
        <begin position="403"/>
        <end position="684"/>
    </location>
</feature>
<feature type="compositionally biased region" description="Low complexity" evidence="10">
    <location>
        <begin position="1840"/>
        <end position="1878"/>
    </location>
</feature>
<dbReference type="InterPro" id="IPR051232">
    <property type="entry name" value="ARID/SWI1_ChromRemod"/>
</dbReference>
<feature type="compositionally biased region" description="Polar residues" evidence="10">
    <location>
        <begin position="816"/>
        <end position="838"/>
    </location>
</feature>
<sequence length="2170" mass="242626">MLGDDPPYLSVGTEVSAKYKGAFCEAKIRKVVRSVKCRVTYKQGLGTATVTDDQIKGTLRVGASVEARHVDKKEFVEATITKIQDCSQYTVVFDDGDITTLRRTALCLKSGRHFAESETLDQLPLTHPEHFGNPVIGGRRGRRSRQAQDDSSEDEGSPPRGSPSGSGLGGKEGAETEPEIGRVVCVELGDKKKKDNWFPGLVVAPTAQDTVRIRVRDDYLVRSFKDARYYTVPKKEATEFTKELGTKVENSVLKDAVTKALNFLEKNELPPHWDRDSLFGNSMSSGNSDTDGDLDSDSSDDEPREEKDHFVAQLYKFMDDRGTPINNCPMIGNEDIDLYRLFRAVEKLGGYNRVTNQNQWKSITRRLGISMQPTQATHNLVKQAYKKFLHSFEDFYRKLGCTMVNHPRGSTRKQRPGRSLIRDKDRNTPVPTAHQNIPKTEKEKAEGDDEQKEKKISVDEEKPVSSESSAPRDIVKEEEPKPIKKKEIVEEPVSGQESDINVEIESTESSSSEKSQKPPARFTPVSLSRAKSLTTTPSTTVITSAVTTATPTSTAATGKNKEESKKKTYEKKKQEGNSSSSSSGVSVTGKKEISKKDEETTKTRSKSKEDTKVKDSRETRTPSRESEKTRANSLKPRRLTDDELKKQQRGRKKREDTEKSRVDKDESSGAESSSAPCYKGPVQLGDRLKVYYGPTHESKVTYEAKVIGVESLDGSEEMNYLVHYTGWNTRYDEWIKAARIAQNFTQSQARVRRTKATPRPQTPSTSSSKSVKTPTTGLQGRRRAQSVAPTTSKTCSSTTSTSSSASSVNNKDNKESSQPARSTTPLSVNSFSSRTKSPATPAGSRPTRNTRNAEQLGIELRRRTRRMSGHTDLSVVTESEDSDAYETDTTEPERARTRSRGTEERRRREVRRRVEDRIKPDENSEVEDEKDAVNEPRRTRRLRRTSNKIQSKSEVDSSGAVADDDEDDVEDEENDENDDDDEEENQVADTFECAQQGHDEQPKGRDFDLNQIRSELKGFDKAVKMDLLRMEPENSGDEDSKPRVEDLQKEIKEEKKKIKDIKVEETVDVKPAVETLAVKADPSPSPTEDVYEFKEPEPFEFEVRNKRDSSGDKDKPKKRVFDEEPKSPKKKQKTSATSPKETKSEIEVESKRKARRTPVKRPEDTPEIIKPIVVPTPKEFEKVIEPPTLIPSKATSVTLSPPTLVSAVIEEQTKNSSSIELFNDSTSNDDGTGDVDDPEDRLIIYETEVSETENENPPSNYQQEILPSTEAPNKNEFNKKVEGNKDKEEKHVASNVPSTSGMPTITSSVDSLPLSDDRVGYEPKQWVIKPMNYKNPWGNEIKPPPPLPSPAVIDKKVVEVKPPVIERKIVDTKPPTIERKVIDAKPPTLPVITPSVSSVPPNNTEQVIFEPKQWIMKYIFNQKQPSDVKPSEIEKKISDRKSPSNDKFADIKPSSIASLTTTTLGSPIVLAPISARLPATSTIEEKLSAAAMAFRQSKPRDSKRDDESGESKKNPKDSSKKSDTHGKRARVINDEQAKLKQELEKKKEQEAAKIQEERSREAIRATLKQKEDELEQLKIHKEDLKKVADVKIDQRKIVDKREDLWKKKDKGDIMDVEVSKEIPSEPKENEKQKRRKVLSQEFVDSTDSSDSEQKLVIDNSDVKEDRHESFDFEGKVKSEIELYPEARSDHHQQVSSIVTQQEQSINSSKSVISAKTEEEGENMNLLCEEEIPGSPAPVIDTTEQERPGDHHHHHHHHHNLIKNESNEKKLVLLEMPFASAPALGPQSSTSQGSMSMTVTTTCNVPVPVLIPMQPNVVTAPRQPLPLQHQQQHHHHHLHHQQPLQQQQQPQPQLQQLQSQQQQLQPKQDQLHQQQQPVIIPQPPPEQLPPPVVHQVIQPPRRESNEAAPVMDNTPPTTPDSTISNISTSPRGDERTGGSSPLSDENIKLNRDTSEADNDSAGKAPSGYSEDDATLNTDGNTAERGSSKAVKRSAEDPASPKKKKRSRKSSECGSNAGRKTSGRHSARQTRQSSAAGSDSDDTSEGSSSANNVNNNGNINTNSSHSSTGVIESTNTASTTTTTATTNGITDLNSISSRSPKPMKYNFYVELDPQLDGSQRIALLQQRLTELKNTYNTVKLELAAIERRRKKLRRREREAMKAAKAEMQQACS</sequence>
<feature type="compositionally biased region" description="Low complexity" evidence="10">
    <location>
        <begin position="790"/>
        <end position="807"/>
    </location>
</feature>
<organism evidence="12 13">
    <name type="scientific">Cotesia glomerata</name>
    <name type="common">Lepidopteran parasitic wasp</name>
    <name type="synonym">Apanteles glomeratus</name>
    <dbReference type="NCBI Taxonomy" id="32391"/>
    <lineage>
        <taxon>Eukaryota</taxon>
        <taxon>Metazoa</taxon>
        <taxon>Ecdysozoa</taxon>
        <taxon>Arthropoda</taxon>
        <taxon>Hexapoda</taxon>
        <taxon>Insecta</taxon>
        <taxon>Pterygota</taxon>
        <taxon>Neoptera</taxon>
        <taxon>Endopterygota</taxon>
        <taxon>Hymenoptera</taxon>
        <taxon>Apocrita</taxon>
        <taxon>Ichneumonoidea</taxon>
        <taxon>Braconidae</taxon>
        <taxon>Microgastrinae</taxon>
        <taxon>Cotesia</taxon>
    </lineage>
</organism>
<feature type="compositionally biased region" description="Polar residues" evidence="10">
    <location>
        <begin position="429"/>
        <end position="438"/>
    </location>
</feature>
<keyword evidence="6" id="KW-0238">DNA-binding</keyword>
<feature type="compositionally biased region" description="Acidic residues" evidence="10">
    <location>
        <begin position="962"/>
        <end position="986"/>
    </location>
</feature>
<dbReference type="SUPFAM" id="SSF54160">
    <property type="entry name" value="Chromo domain-like"/>
    <property type="match status" value="1"/>
</dbReference>
<evidence type="ECO:0000313" key="13">
    <source>
        <dbReference type="Proteomes" id="UP000826195"/>
    </source>
</evidence>
<dbReference type="Gene3D" id="2.30.30.140">
    <property type="match status" value="3"/>
</dbReference>
<dbReference type="InterPro" id="IPR000953">
    <property type="entry name" value="Chromo/chromo_shadow_dom"/>
</dbReference>
<feature type="compositionally biased region" description="Basic and acidic residues" evidence="10">
    <location>
        <begin position="1140"/>
        <end position="1151"/>
    </location>
</feature>
<keyword evidence="5" id="KW-0805">Transcription regulation</keyword>
<feature type="compositionally biased region" description="Basic and acidic residues" evidence="10">
    <location>
        <begin position="1944"/>
        <end position="1953"/>
    </location>
</feature>
<dbReference type="InterPro" id="IPR016197">
    <property type="entry name" value="Chromo-like_dom_sf"/>
</dbReference>
<dbReference type="Pfam" id="PF22732">
    <property type="entry name" value="MSL3_chromo-like"/>
    <property type="match status" value="1"/>
</dbReference>
<evidence type="ECO:0000256" key="7">
    <source>
        <dbReference type="ARBA" id="ARBA00023163"/>
    </source>
</evidence>
<keyword evidence="3" id="KW-0832">Ubl conjugation</keyword>
<dbReference type="InterPro" id="IPR053820">
    <property type="entry name" value="MSL3_chromo-like"/>
</dbReference>
<dbReference type="Proteomes" id="UP000826195">
    <property type="component" value="Unassembled WGS sequence"/>
</dbReference>
<feature type="compositionally biased region" description="Low complexity" evidence="10">
    <location>
        <begin position="534"/>
        <end position="557"/>
    </location>
</feature>
<feature type="compositionally biased region" description="Basic and acidic residues" evidence="10">
    <location>
        <begin position="559"/>
        <end position="575"/>
    </location>
</feature>
<reference evidence="12 13" key="1">
    <citation type="journal article" date="2021" name="J. Hered.">
        <title>A chromosome-level genome assembly of the parasitoid wasp, Cotesia glomerata (Hymenoptera: Braconidae).</title>
        <authorList>
            <person name="Pinto B.J."/>
            <person name="Weis J.J."/>
            <person name="Gamble T."/>
            <person name="Ode P.J."/>
            <person name="Paul R."/>
            <person name="Zaspel J.M."/>
        </authorList>
    </citation>
    <scope>NUCLEOTIDE SEQUENCE [LARGE SCALE GENOMIC DNA]</scope>
    <source>
        <strain evidence="12">CgM1</strain>
    </source>
</reference>
<evidence type="ECO:0000256" key="3">
    <source>
        <dbReference type="ARBA" id="ARBA00022843"/>
    </source>
</evidence>
<evidence type="ECO:0000256" key="2">
    <source>
        <dbReference type="ARBA" id="ARBA00022553"/>
    </source>
</evidence>
<feature type="region of interest" description="Disordered" evidence="10">
    <location>
        <begin position="1488"/>
        <end position="1535"/>
    </location>
</feature>
<keyword evidence="8" id="KW-0539">Nucleus</keyword>
<dbReference type="PANTHER" id="PTHR13964">
    <property type="entry name" value="RBP-RELATED"/>
    <property type="match status" value="1"/>
</dbReference>
<dbReference type="Gene3D" id="1.10.150.60">
    <property type="entry name" value="ARID DNA-binding domain"/>
    <property type="match status" value="1"/>
</dbReference>
<dbReference type="SMART" id="SM00501">
    <property type="entry name" value="BRIGHT"/>
    <property type="match status" value="1"/>
</dbReference>